<comment type="caution">
    <text evidence="3">The sequence shown here is derived from an EMBL/GenBank/DDBJ whole genome shotgun (WGS) entry which is preliminary data.</text>
</comment>
<dbReference type="InterPro" id="IPR025263">
    <property type="entry name" value="YhdP_central"/>
</dbReference>
<evidence type="ECO:0000259" key="2">
    <source>
        <dbReference type="Pfam" id="PF13116"/>
    </source>
</evidence>
<evidence type="ECO:0000256" key="1">
    <source>
        <dbReference type="SAM" id="Phobius"/>
    </source>
</evidence>
<evidence type="ECO:0000313" key="4">
    <source>
        <dbReference type="Proteomes" id="UP000319627"/>
    </source>
</evidence>
<organism evidence="3 4">
    <name type="scientific">Azomonas agilis</name>
    <dbReference type="NCBI Taxonomy" id="116849"/>
    <lineage>
        <taxon>Bacteria</taxon>
        <taxon>Pseudomonadati</taxon>
        <taxon>Pseudomonadota</taxon>
        <taxon>Gammaproteobacteria</taxon>
        <taxon>Pseudomonadales</taxon>
        <taxon>Pseudomonadaceae</taxon>
        <taxon>Azomonas</taxon>
    </lineage>
</organism>
<evidence type="ECO:0000313" key="3">
    <source>
        <dbReference type="EMBL" id="TWH76737.1"/>
    </source>
</evidence>
<dbReference type="Proteomes" id="UP000319627">
    <property type="component" value="Unassembled WGS sequence"/>
</dbReference>
<name>A0A562J0R4_9GAMM</name>
<dbReference type="PANTHER" id="PTHR38690:SF1">
    <property type="entry name" value="PROTEASE"/>
    <property type="match status" value="1"/>
</dbReference>
<dbReference type="RefSeq" id="WP_144570519.1">
    <property type="nucleotide sequence ID" value="NZ_VLKG01000002.1"/>
</dbReference>
<dbReference type="EMBL" id="VLKG01000002">
    <property type="protein sequence ID" value="TWH76737.1"/>
    <property type="molecule type" value="Genomic_DNA"/>
</dbReference>
<dbReference type="Pfam" id="PF13116">
    <property type="entry name" value="YhdP"/>
    <property type="match status" value="1"/>
</dbReference>
<keyword evidence="1" id="KW-1133">Transmembrane helix</keyword>
<feature type="transmembrane region" description="Helical" evidence="1">
    <location>
        <begin position="1219"/>
        <end position="1238"/>
    </location>
</feature>
<dbReference type="OrthoDB" id="9762238at2"/>
<sequence length="1276" mass="140252">MMNYSRGLPRGVLWALSIVLIVLALLISLGRQLFPIIAEYREDIAVQVQSVLGVPVYIGQLEGSWVGFLPRLVAQEVRLGTEGQELRLGEVEATLDIIASLKARKLLLGQVNFSKLKLGLQEDEQGAWYVQGMSRDAPPTPVADVLRILQHLPSISLRDSQLSLQAFGEPERVLDQMELSLMAEPGQEGWQLQATGLVAVGQPLSLNVTLHTTPDTWPQARLKAYLKLPSYDWASWIPKRLTGAWKLQHIQAGAELWVEGQLQQQMQAALRVQAPSIAVSYAEGATTVFKNVSTTLHWKQTEGQQNQILLDQLRLTQGTQVWKPMQLGAESFPVGSGQQGWRVQLDTLEVNALAGLLEQLVPLSVDQQQLLKDLHPKGLVRHLNLLVDPSQPEAKHLQYAANLERVSFSHHGWIPAAGNVSGSIRGDAAQGALSFDSPEFSLHLSELFPQAWHYRQAKGRLEWKIDDQAVTLIAPLIQLEGEEGKIAGDFLIRLYDDPKAESYMDLRVGMHDGDSRFAGRYLPTQSPALSKDLVDWLNTAIKGGRIHQGYFQYQGSLNSDSPDIAHTLSLYFDLSEIDLDYQKGWPRLQAGRGEVFVEDKGTFVRLPEGRILNSKVRDATAWIAQTSDQPIHLIIKGQVQGRVADALSILRAAPLEAEDIFNTWQGDGLLDAQLDLDIPLTGQAEPWVVVDFSTQGATLVMAQPNLRLEQLSGKFRYDSNKGVSASAMEAKVLGGRVNARLIEAGHAGDPIGRIEAWGDVSAQELSKWLGLGQSLPVRGQFPFQLTLTLADQDSQLLIDSSLEGLALDLPAPFGKTARSRRDTSLRMTLHGRERRYWVQYADLASLSFAAPPDSLDRGRGELRLGAGSARLPPTAGLQVQGTLATLDVDDWQRWLKRFGVTDQLMQASNAASSGADQNVLLNSVTVKVGRFTGFGMDIDNLGVSLKRQTQAWQLGVSSDQITGQLLRPDAKGQPLNLNVQYVRLPATTAPVITTSSRDPLADFDPKVIPAVDIQIQEVWQGQDSLGRWALKLRPTEQGVNFNDVSVNLKGLKVEGNGGWNTGRSWYQGRVQGKNLADVLKAWGFAPSASSEHFQVDIDGHWPGSPAALEAKNFSGLFRAHLQKGQFAELDTQALRVFGLLNFEAIGRRLRLDFTDLVGKGLSYDEVKGQLTATNGVYRTSRPVTLKGPSTDIELDGILDLAHERIDARLMVTLPVTGNLPLAAVIVGAPVVGGAVWAVDKLLGNRVSRLATVQYRVKGPWLEPDITFDKPFTKPRS</sequence>
<dbReference type="AlphaFoldDB" id="A0A562J0R4"/>
<dbReference type="InterPro" id="IPR011836">
    <property type="entry name" value="YhdP"/>
</dbReference>
<dbReference type="PANTHER" id="PTHR38690">
    <property type="entry name" value="PROTEASE-RELATED"/>
    <property type="match status" value="1"/>
</dbReference>
<keyword evidence="1" id="KW-0472">Membrane</keyword>
<keyword evidence="1" id="KW-0812">Transmembrane</keyword>
<gene>
    <name evidence="3" type="ORF">LX59_00782</name>
</gene>
<keyword evidence="4" id="KW-1185">Reference proteome</keyword>
<dbReference type="NCBIfam" id="TIGR02099">
    <property type="entry name" value="YhdP family protein"/>
    <property type="match status" value="1"/>
</dbReference>
<accession>A0A562J0R4</accession>
<protein>
    <submittedName>
        <fullName evidence="3">Uncharacterized protein (TIGR02099 family)</fullName>
    </submittedName>
</protein>
<reference evidence="3 4" key="1">
    <citation type="submission" date="2019-07" db="EMBL/GenBank/DDBJ databases">
        <title>Genomic Encyclopedia of Type Strains, Phase I: the one thousand microbial genomes (KMG-I) project.</title>
        <authorList>
            <person name="Kyrpides N."/>
        </authorList>
    </citation>
    <scope>NUCLEOTIDE SEQUENCE [LARGE SCALE GENOMIC DNA]</scope>
    <source>
        <strain evidence="3 4">DSM 375</strain>
    </source>
</reference>
<proteinExistence type="predicted"/>
<feature type="domain" description="YhdP central" evidence="2">
    <location>
        <begin position="8"/>
        <end position="1265"/>
    </location>
</feature>